<proteinExistence type="predicted"/>
<gene>
    <name evidence="1" type="ORF">SAMN04487996_10441</name>
</gene>
<reference evidence="2" key="1">
    <citation type="submission" date="2016-10" db="EMBL/GenBank/DDBJ databases">
        <authorList>
            <person name="Varghese N."/>
            <person name="Submissions S."/>
        </authorList>
    </citation>
    <scope>NUCLEOTIDE SEQUENCE [LARGE SCALE GENOMIC DNA]</scope>
    <source>
        <strain evidence="2">DSM 25329</strain>
    </source>
</reference>
<sequence>MEAELYQAEPVLSQDALFDVEQSAYAQMTISEIAILAEVDEIHAQRWMNDRHHPFFIAVNRGRLRFQKQMNLALIPLAHMGESAALISLEKAMERQRILDA</sequence>
<evidence type="ECO:0000313" key="1">
    <source>
        <dbReference type="EMBL" id="SDE20686.1"/>
    </source>
</evidence>
<dbReference type="Proteomes" id="UP000198748">
    <property type="component" value="Unassembled WGS sequence"/>
</dbReference>
<keyword evidence="2" id="KW-1185">Reference proteome</keyword>
<dbReference type="STRING" id="659014.SAMN04487996_10441"/>
<dbReference type="EMBL" id="FNAN01000004">
    <property type="protein sequence ID" value="SDE20686.1"/>
    <property type="molecule type" value="Genomic_DNA"/>
</dbReference>
<accession>A0A1G7B337</accession>
<protein>
    <submittedName>
        <fullName evidence="1">Uncharacterized protein</fullName>
    </submittedName>
</protein>
<name>A0A1G7B337_9BACT</name>
<dbReference type="AlphaFoldDB" id="A0A1G7B337"/>
<dbReference type="RefSeq" id="WP_090147846.1">
    <property type="nucleotide sequence ID" value="NZ_FNAN01000004.1"/>
</dbReference>
<evidence type="ECO:0000313" key="2">
    <source>
        <dbReference type="Proteomes" id="UP000198748"/>
    </source>
</evidence>
<organism evidence="1 2">
    <name type="scientific">Dyadobacter soli</name>
    <dbReference type="NCBI Taxonomy" id="659014"/>
    <lineage>
        <taxon>Bacteria</taxon>
        <taxon>Pseudomonadati</taxon>
        <taxon>Bacteroidota</taxon>
        <taxon>Cytophagia</taxon>
        <taxon>Cytophagales</taxon>
        <taxon>Spirosomataceae</taxon>
        <taxon>Dyadobacter</taxon>
    </lineage>
</organism>